<dbReference type="SUPFAM" id="SSF52029">
    <property type="entry name" value="GroEL apical domain-like"/>
    <property type="match status" value="1"/>
</dbReference>
<reference evidence="6" key="8">
    <citation type="submission" date="2009-08" db="EMBL/GenBank/DDBJ databases">
        <title>Oryza sativa nipponbare(GA3) genomic DNA, chromosome 9.</title>
        <authorList>
            <consortium name="IRGSP(International Rice Genome Sequencing Project)"/>
        </authorList>
    </citation>
    <scope>NUCLEOTIDE SEQUENCE</scope>
</reference>
<dbReference type="GO" id="GO:0046488">
    <property type="term" value="P:phosphatidylinositol metabolic process"/>
    <property type="evidence" value="ECO:0007669"/>
    <property type="project" value="UniProtKB-UniRule"/>
</dbReference>
<dbReference type="SUPFAM" id="SSF56104">
    <property type="entry name" value="SAICAR synthase-like"/>
    <property type="match status" value="1"/>
</dbReference>
<evidence type="ECO:0000256" key="1">
    <source>
        <dbReference type="ARBA" id="ARBA00022741"/>
    </source>
</evidence>
<reference evidence="6" key="5">
    <citation type="journal article" date="2008" name="Nucleic Acids Res.">
        <title>The Rice Annotation Project Database (RAP-DB): 2008 update.</title>
        <authorList>
            <consortium name="The Rice Annotation Project (RAP)"/>
            <person name="Tanaka T."/>
            <person name="Antonio B.A."/>
            <person name="Kikuchi S."/>
            <person name="Matsumoto T."/>
            <person name="Nagamura Y."/>
            <person name="Numa H."/>
            <person name="Sakai H."/>
            <person name="Wu J."/>
            <person name="Itoh T."/>
            <person name="Sasaki T."/>
            <person name="Aono R."/>
            <person name="Fujii Y."/>
            <person name="Habara T."/>
            <person name="Harada E."/>
            <person name="Kanno M."/>
            <person name="Kawahara Y."/>
            <person name="Kawashima H."/>
            <person name="Kubooka H."/>
            <person name="Matsuya A."/>
            <person name="Nakaoka H."/>
            <person name="Saichi N."/>
            <person name="Sanbonmatsu R."/>
            <person name="Sato Y."/>
            <person name="Shinso Y."/>
            <person name="Suzuki M."/>
            <person name="Takeda J."/>
            <person name="Tanino M."/>
            <person name="Todokoro F."/>
            <person name="Yamaguchi K."/>
            <person name="Yamamoto N."/>
            <person name="Yamasaki C."/>
            <person name="Imanishi T."/>
            <person name="Okido T."/>
            <person name="Tada M."/>
            <person name="Ikeo K."/>
            <person name="Tateno Y."/>
            <person name="Gojobori T."/>
            <person name="Lin Y.C."/>
            <person name="Wei F.J."/>
            <person name="Hsing Y.I."/>
            <person name="Zhao Q."/>
            <person name="Han B."/>
            <person name="Kramer M.R."/>
            <person name="McCombie R.W."/>
            <person name="Lonsdale D."/>
            <person name="O'Donovan C.C."/>
            <person name="Whitfield E.J."/>
            <person name="Apweiler R."/>
            <person name="Koyanagi K.O."/>
            <person name="Khurana J.P."/>
            <person name="Raghuvanshi S."/>
            <person name="Singh N.K."/>
            <person name="Tyagi A.K."/>
            <person name="Haberer G."/>
            <person name="Fujisawa M."/>
            <person name="Hosokawa S."/>
            <person name="Ito Y."/>
            <person name="Ikawa H."/>
            <person name="Shibata M."/>
            <person name="Yamamoto M."/>
            <person name="Bruskiewich R.M."/>
            <person name="Hoen D.R."/>
            <person name="Bureau TE."/>
            <person name="Namiki N."/>
            <person name="Ohyanagi H."/>
            <person name="Sakai Y."/>
            <person name="Nobushima S."/>
            <person name="Sakata K."/>
            <person name="Barrero R.A."/>
            <person name="Sato Y."/>
            <person name="Souvorov A."/>
            <person name="Smith-White B."/>
            <person name="Tatusova T."/>
            <person name="An S."/>
            <person name="An G."/>
            <person name="OOta S."/>
            <person name="Fuks G."/>
            <person name="Messing J."/>
            <person name="Christie K.R."/>
            <person name="Lieberherr D."/>
            <person name="Kim H."/>
            <person name="Zuccolo A."/>
            <person name="Wing R.A."/>
            <person name="Nobuta K."/>
            <person name="Green P.J."/>
            <person name="Lu C."/>
            <person name="Meyers BC."/>
            <person name="Chaparro C."/>
            <person name="Piegu B."/>
            <person name="Panaud O."/>
            <person name="Echeverria M."/>
        </authorList>
    </citation>
    <scope>NUCLEOTIDE SEQUENCE</scope>
</reference>
<evidence type="ECO:0000313" key="8">
    <source>
        <dbReference type="Proteomes" id="UP000000763"/>
    </source>
</evidence>
<dbReference type="KEGG" id="dosa:Os09g0278300"/>
<dbReference type="FunFam" id="3.30.810.10:FF:000001">
    <property type="entry name" value="1-phosphatidylinositol 3-phosphate 5-kinase FAB1"/>
    <property type="match status" value="1"/>
</dbReference>
<dbReference type="PANTHER" id="PTHR45748:SF8">
    <property type="entry name" value="1-PHOSPHATIDYLINOSITOL-3-PHOSPHATE 5-KINASE"/>
    <property type="match status" value="1"/>
</dbReference>
<dbReference type="InterPro" id="IPR002498">
    <property type="entry name" value="PInositol-4-P-4/5-kinase_core"/>
</dbReference>
<reference evidence="7" key="2">
    <citation type="journal article" date="2005" name="PLoS Biol.">
        <title>The genomes of Oryza sativa: a history of duplications.</title>
        <authorList>
            <person name="Yu J."/>
            <person name="Wang J."/>
            <person name="Lin W."/>
            <person name="Li S."/>
            <person name="Li H."/>
            <person name="Zhou J."/>
            <person name="Ni P."/>
            <person name="Dong W."/>
            <person name="Hu S."/>
            <person name="Zeng C."/>
            <person name="Zhang J."/>
            <person name="Zhang Y."/>
            <person name="Li R."/>
            <person name="Xu Z."/>
            <person name="Li S."/>
            <person name="Li X."/>
            <person name="Zheng H."/>
            <person name="Cong L."/>
            <person name="Lin L."/>
            <person name="Yin J."/>
            <person name="Geng J."/>
            <person name="Li G."/>
            <person name="Shi J."/>
            <person name="Liu J."/>
            <person name="Lv H."/>
            <person name="Li J."/>
            <person name="Wang J."/>
            <person name="Deng Y."/>
            <person name="Ran L."/>
            <person name="Shi X."/>
            <person name="Wang X."/>
            <person name="Wu Q."/>
            <person name="Li C."/>
            <person name="Ren X."/>
            <person name="Wang J."/>
            <person name="Wang X."/>
            <person name="Li D."/>
            <person name="Liu D."/>
            <person name="Zhang X."/>
            <person name="Ji Z."/>
            <person name="Zhao W."/>
            <person name="Sun Y."/>
            <person name="Zhang Z."/>
            <person name="Bao J."/>
            <person name="Han Y."/>
            <person name="Dong L."/>
            <person name="Ji J."/>
            <person name="Chen P."/>
            <person name="Wu S."/>
            <person name="Liu J."/>
            <person name="Xiao Y."/>
            <person name="Bu D."/>
            <person name="Tan J."/>
            <person name="Yang L."/>
            <person name="Ye C."/>
            <person name="Zhang J."/>
            <person name="Xu J."/>
            <person name="Zhou Y."/>
            <person name="Yu Y."/>
            <person name="Zhang B."/>
            <person name="Zhuang S."/>
            <person name="Wei H."/>
            <person name="Liu B."/>
            <person name="Lei M."/>
            <person name="Yu H."/>
            <person name="Li Y."/>
            <person name="Xu H."/>
            <person name="Wei S."/>
            <person name="He X."/>
            <person name="Fang L."/>
            <person name="Zhang Z."/>
            <person name="Zhang Y."/>
            <person name="Huang X."/>
            <person name="Su Z."/>
            <person name="Tong W."/>
            <person name="Li J."/>
            <person name="Tong Z."/>
            <person name="Li S."/>
            <person name="Ye J."/>
            <person name="Wang L."/>
            <person name="Fang L."/>
            <person name="Lei T."/>
            <person name="Chen C."/>
            <person name="Chen H."/>
            <person name="Xu Z."/>
            <person name="Li H."/>
            <person name="Huang H."/>
            <person name="Zhang F."/>
            <person name="Xu H."/>
            <person name="Li N."/>
            <person name="Zhao C."/>
            <person name="Li S."/>
            <person name="Dong L."/>
            <person name="Huang Y."/>
            <person name="Li L."/>
            <person name="Xi Y."/>
            <person name="Qi Q."/>
            <person name="Li W."/>
            <person name="Zhang B."/>
            <person name="Hu W."/>
            <person name="Zhang Y."/>
            <person name="Tian X."/>
            <person name="Jiao Y."/>
            <person name="Liang X."/>
            <person name="Jin J."/>
            <person name="Gao L."/>
            <person name="Zheng W."/>
            <person name="Hao B."/>
            <person name="Liu S."/>
            <person name="Wang W."/>
            <person name="Yuan L."/>
            <person name="Cao M."/>
            <person name="McDermott J."/>
            <person name="Samudrala R."/>
            <person name="Wang J."/>
            <person name="Wong G.K."/>
            <person name="Yang H."/>
        </authorList>
    </citation>
    <scope>NUCLEOTIDE SEQUENCE [LARGE SCALE GENOMIC DNA]</scope>
</reference>
<feature type="domain" description="PIPK" evidence="5">
    <location>
        <begin position="1201"/>
        <end position="1518"/>
    </location>
</feature>
<protein>
    <submittedName>
        <fullName evidence="6">Os09g0278300 protein</fullName>
    </submittedName>
</protein>
<dbReference type="Proteomes" id="UP000000763">
    <property type="component" value="Chromosome 9"/>
</dbReference>
<dbReference type="InterPro" id="IPR027409">
    <property type="entry name" value="GroEL-like_apical_dom_sf"/>
</dbReference>
<dbReference type="SMART" id="SM00330">
    <property type="entry name" value="PIPKc"/>
    <property type="match status" value="1"/>
</dbReference>
<dbReference type="SUPFAM" id="SSF54849">
    <property type="entry name" value="GroEL-intermediate domain like"/>
    <property type="match status" value="1"/>
</dbReference>
<reference evidence="6" key="9">
    <citation type="submission" date="2009-08" db="EMBL/GenBank/DDBJ databases">
        <title>The Second Rice Annotation Project Meeting (RAP2).</title>
        <authorList>
            <consortium name="The Rice Annotation Project (RAP)"/>
        </authorList>
    </citation>
    <scope>NUCLEOTIDE SEQUENCE</scope>
</reference>
<keyword evidence="1 3" id="KW-0547">Nucleotide-binding</keyword>
<sequence>MDGVDDGLICSTSCYKMCGHADKSSIIDGEIGWPSMEISPCSTPYGTPLFSRESSCSSFASCFSSLDDYLVETDSEEEIEVLDTGQLHPGILFSDESMEQRKADSVQVEEYQVSHSAVVNDDSSISIPTNQNNSSGQLQLEIHLDATNEKSVPSNAILDANVTDPHQEVISNGGLIEACYGVPVDDIDLKQSNILDGEEITSLPMADNEMTPLDDQIMDQIDDMKEISSIVYNSTISAEQHVNSGSEFEKGNESSDNLYPLVMPSFDTDPHIWLPPDPVNKDDDTDIVANNDDNSDNNAAEGLSLSDGEADKNWLDIVASLSWRTALLVKPDANVGNAMDPCMYVKVKCIASGSIEQSEVINGLVFKKSAAHKQMRANMKNPRLLLLQGVVGHSSAGLLSMDSMKQENDHLEKILSDVIIKCKPDAILVEKAVSRNNVLATPNLIKQCESLHFEKFIEEHNITGGGKRSAKTLLFLEGFRKPLGCTILLKGSTSEELKKVKRVLHFTVFAAYHLILETSFFADQRLFATGKNAMEKGNCLKTDPQLLVPCTAAPSSKICSDIAQNSDPTQQALNSLASDGEYVNQDDFVDPEKSVCMHDSKIETSREYADRKLDDSNNIQSYSSLPVPDPSRNLIGDISLDFAKLTSCDDFAGSTSGAPSNNGVLQMNGADGKDCLEAISDGISTETRTSLDSQNILISMSSQHIRNQAICEQSHLSRITYYGYFDTSLGRYLQDSLLNEKHSCLSCGEPPEAHMYSYTHHNGTLTVLVKSLPLDVTLSGKDQGRIWMWTRCLRCNGKPTQRVIISSSARNLSFGKFLELSFSTHSAAKKLSTCGRLLHRDCLRFFGMGPKVAMFRYSSVEIYSAFKPPLTLEFHNPNKRECLEVEFNNVYPKTFDLLVKSGTSAHGILGLNWLHQLLLLGIYIWDVRLQHILQYCKANAASSDSTIHIKTPENKPKNYEITSVHGDTLCLTNVGMERREERIDTCHSFDSSFGGMILENEQLTEKSVIQEPGSHVSPDHGEDGGSHEVDKYAHISDSFCLEKSIDLPVKNELPELVRGNEMYPVAKPSKCFHVFLNLLDFSNDARKWIWGNFSHLEKEYKKELQGGFLDKFHLINKYIPTFSSLAQLKSQMDMVQFIVGPGGSILSIVEEEASSMIAYALLISEQQGMYSEAAIVKDEVIAGRKIDKVTPINSIGDTPVPSAILSPNDSLEQDHNLSRNVSSLSSEESTSGFYDSFLSALKDLHPEFCLNNEKLTLKSKYTVLCIYAKQFYDLRKICCPSEIAYISSISRCKEWNAQGGKSKAFFSKSMDDRFIIKQIKKTEFDSFLKFGLEYFKHFGVSQASVNPTCFAKILGIYQVKEIRNGKETRTNFMVMENFLFGRNIIRRYDLKGALFSRYVLDSKNPENVLLDQNFIEDMRAMPIYIEGKTKNLLERAIWNDTAFLSRMTVMDYSLFVGVDKQKKELVFGIIDYLRQYTWDKQLESWVKTSLFVPKNLSPTVISPKEYKIRFRAFMSQYFLSVPDA</sequence>
<reference evidence="6 8" key="1">
    <citation type="journal article" date="2005" name="Nature">
        <title>The map-based sequence of the rice genome.</title>
        <authorList>
            <consortium name="International rice genome sequencing project (IRGSP)"/>
            <person name="Matsumoto T."/>
            <person name="Wu J."/>
            <person name="Kanamori H."/>
            <person name="Katayose Y."/>
            <person name="Fujisawa M."/>
            <person name="Namiki N."/>
            <person name="Mizuno H."/>
            <person name="Yamamoto K."/>
            <person name="Antonio B.A."/>
            <person name="Baba T."/>
            <person name="Sakata K."/>
            <person name="Nagamura Y."/>
            <person name="Aoki H."/>
            <person name="Arikawa K."/>
            <person name="Arita K."/>
            <person name="Bito T."/>
            <person name="Chiden Y."/>
            <person name="Fujitsuka N."/>
            <person name="Fukunaka R."/>
            <person name="Hamada M."/>
            <person name="Harada C."/>
            <person name="Hayashi A."/>
            <person name="Hijishita S."/>
            <person name="Honda M."/>
            <person name="Hosokawa S."/>
            <person name="Ichikawa Y."/>
            <person name="Idonuma A."/>
            <person name="Iijima M."/>
            <person name="Ikeda M."/>
            <person name="Ikeno M."/>
            <person name="Ito K."/>
            <person name="Ito S."/>
            <person name="Ito T."/>
            <person name="Ito Y."/>
            <person name="Ito Y."/>
            <person name="Iwabuchi A."/>
            <person name="Kamiya K."/>
            <person name="Karasawa W."/>
            <person name="Kurita K."/>
            <person name="Katagiri S."/>
            <person name="Kikuta A."/>
            <person name="Kobayashi H."/>
            <person name="Kobayashi N."/>
            <person name="Machita K."/>
            <person name="Maehara T."/>
            <person name="Masukawa M."/>
            <person name="Mizubayashi T."/>
            <person name="Mukai Y."/>
            <person name="Nagasaki H."/>
            <person name="Nagata Y."/>
            <person name="Naito S."/>
            <person name="Nakashima M."/>
            <person name="Nakama Y."/>
            <person name="Nakamichi Y."/>
            <person name="Nakamura M."/>
            <person name="Meguro A."/>
            <person name="Negishi M."/>
            <person name="Ohta I."/>
            <person name="Ohta T."/>
            <person name="Okamoto M."/>
            <person name="Ono N."/>
            <person name="Saji S."/>
            <person name="Sakaguchi M."/>
            <person name="Sakai K."/>
            <person name="Shibata M."/>
            <person name="Shimokawa T."/>
            <person name="Song J."/>
            <person name="Takazaki Y."/>
            <person name="Terasawa K."/>
            <person name="Tsugane M."/>
            <person name="Tsuji K."/>
            <person name="Ueda S."/>
            <person name="Waki K."/>
            <person name="Yamagata H."/>
            <person name="Yamamoto M."/>
            <person name="Yamamoto S."/>
            <person name="Yamane H."/>
            <person name="Yoshiki S."/>
            <person name="Yoshihara R."/>
            <person name="Yukawa K."/>
            <person name="Zhong H."/>
            <person name="Yano M."/>
            <person name="Yuan Q."/>
            <person name="Ouyang S."/>
            <person name="Liu J."/>
            <person name="Jones K.M."/>
            <person name="Gansberger K."/>
            <person name="Moffat K."/>
            <person name="Hill J."/>
            <person name="Bera J."/>
            <person name="Fadrosh D."/>
            <person name="Jin S."/>
            <person name="Johri S."/>
            <person name="Kim M."/>
            <person name="Overton L."/>
            <person name="Reardon M."/>
            <person name="Tsitrin T."/>
            <person name="Vuong H."/>
            <person name="Weaver B."/>
            <person name="Ciecko A."/>
            <person name="Tallon L."/>
            <person name="Jackson J."/>
            <person name="Pai G."/>
            <person name="Aken S.V."/>
            <person name="Utterback T."/>
            <person name="Reidmuller S."/>
            <person name="Feldblyum T."/>
            <person name="Hsiao J."/>
            <person name="Zismann V."/>
            <person name="Iobst S."/>
            <person name="de Vazeille A.R."/>
            <person name="Buell C.R."/>
            <person name="Ying K."/>
            <person name="Li Y."/>
            <person name="Lu T."/>
            <person name="Huang Y."/>
            <person name="Zhao Q."/>
            <person name="Feng Q."/>
            <person name="Zhang L."/>
            <person name="Zhu J."/>
            <person name="Weng Q."/>
            <person name="Mu J."/>
            <person name="Lu Y."/>
            <person name="Fan D."/>
            <person name="Liu Y."/>
            <person name="Guan J."/>
            <person name="Zhang Y."/>
            <person name="Yu S."/>
            <person name="Liu X."/>
            <person name="Zhang Y."/>
            <person name="Hong G."/>
            <person name="Han B."/>
            <person name="Choisne N."/>
            <person name="Demange N."/>
            <person name="Orjeda G."/>
            <person name="Samain S."/>
            <person name="Cattolico L."/>
            <person name="Pelletier E."/>
            <person name="Couloux A."/>
            <person name="Segurens B."/>
            <person name="Wincker P."/>
            <person name="D'Hont A."/>
            <person name="Scarpelli C."/>
            <person name="Weissenbach J."/>
            <person name="Salanoubat M."/>
            <person name="Quetier F."/>
            <person name="Yu Y."/>
            <person name="Kim H.R."/>
            <person name="Rambo T."/>
            <person name="Currie J."/>
            <person name="Collura K."/>
            <person name="Luo M."/>
            <person name="Yang T."/>
            <person name="Ammiraju J.S.S."/>
            <person name="Engler F."/>
            <person name="Soderlund C."/>
            <person name="Wing R.A."/>
            <person name="Palmer L.E."/>
            <person name="de la Bastide M."/>
            <person name="Spiegel L."/>
            <person name="Nascimento L."/>
            <person name="Zutavern T."/>
            <person name="O'Shaughnessy A."/>
            <person name="Dike S."/>
            <person name="Dedhia N."/>
            <person name="Preston R."/>
            <person name="Balija V."/>
            <person name="McCombie W.R."/>
            <person name="Chow T."/>
            <person name="Chen H."/>
            <person name="Chung M."/>
            <person name="Chen C."/>
            <person name="Shaw J."/>
            <person name="Wu H."/>
            <person name="Hsiao K."/>
            <person name="Chao Y."/>
            <person name="Chu M."/>
            <person name="Cheng C."/>
            <person name="Hour A."/>
            <person name="Lee P."/>
            <person name="Lin S."/>
            <person name="Lin Y."/>
            <person name="Liou J."/>
            <person name="Liu S."/>
            <person name="Hsing Y."/>
            <person name="Raghuvanshi S."/>
            <person name="Mohanty A."/>
            <person name="Bharti A.K."/>
            <person name="Gaur A."/>
            <person name="Gupta V."/>
            <person name="Kumar D."/>
            <person name="Ravi V."/>
            <person name="Vij S."/>
            <person name="Kapur A."/>
            <person name="Khurana P."/>
            <person name="Khurana P."/>
            <person name="Khurana J.P."/>
            <person name="Tyagi A.K."/>
            <person name="Gaikwad K."/>
            <person name="Singh A."/>
            <person name="Dalal V."/>
            <person name="Srivastava S."/>
            <person name="Dixit A."/>
            <person name="Pal A.K."/>
            <person name="Ghazi I.A."/>
            <person name="Yadav M."/>
            <person name="Pandit A."/>
            <person name="Bhargava A."/>
            <person name="Sureshbabu K."/>
            <person name="Batra K."/>
            <person name="Sharma T.R."/>
            <person name="Mohapatra T."/>
            <person name="Singh N.K."/>
            <person name="Messing J."/>
            <person name="Nelson A.B."/>
            <person name="Fuks G."/>
            <person name="Kavchok S."/>
            <person name="Keizer G."/>
            <person name="Linton E."/>
            <person name="Llaca V."/>
            <person name="Song R."/>
            <person name="Tanyolac B."/>
            <person name="Young S."/>
            <person name="Ho-Il K."/>
            <person name="Hahn J.H."/>
            <person name="Sangsakoo G."/>
            <person name="Vanavichit A."/>
            <person name="de Mattos Luiz.A.T."/>
            <person name="Zimmer P.D."/>
            <person name="Malone G."/>
            <person name="Dellagostin O."/>
            <person name="de Oliveira A.C."/>
            <person name="Bevan M."/>
            <person name="Bancroft I."/>
            <person name="Minx P."/>
            <person name="Cordum H."/>
            <person name="Wilson R."/>
            <person name="Cheng Z."/>
            <person name="Jin W."/>
            <person name="Jiang J."/>
            <person name="Leong S.A."/>
            <person name="Iwama H."/>
            <person name="Gojobori T."/>
            <person name="Itoh T."/>
            <person name="Niimura Y."/>
            <person name="Fujii Y."/>
            <person name="Habara T."/>
            <person name="Sakai H."/>
            <person name="Sato Y."/>
            <person name="Wilson G."/>
            <person name="Kumar K."/>
            <person name="McCouch S."/>
            <person name="Juretic N."/>
            <person name="Hoen D."/>
            <person name="Wright S."/>
            <person name="Bruskiewich R."/>
            <person name="Bureau T."/>
            <person name="Miyao A."/>
            <person name="Hirochika H."/>
            <person name="Nishikawa T."/>
            <person name="Kadowaki K."/>
            <person name="Sugiura M."/>
            <person name="Burr B."/>
            <person name="Sasaki T."/>
        </authorList>
    </citation>
    <scope>NUCLEOTIDE SEQUENCE [LARGE SCALE GENOMIC DNA]</scope>
    <source>
        <strain evidence="8">cv. Nipponbare</strain>
    </source>
</reference>
<proteinExistence type="predicted"/>
<keyword evidence="2 3" id="KW-0067">ATP-binding</keyword>
<dbReference type="InterPro" id="IPR044769">
    <property type="entry name" value="PIKfyve_PIPKc"/>
</dbReference>
<reference evidence="8" key="6">
    <citation type="journal article" date="2008" name="Nucleic Acids Res.">
        <title>The rice annotation project database (RAP-DB): 2008 update.</title>
        <authorList>
            <consortium name="The rice annotation project (RAP)"/>
        </authorList>
    </citation>
    <scope>GENOME REANNOTATION</scope>
    <source>
        <strain evidence="8">cv. Nipponbare</strain>
    </source>
</reference>
<accession>A3BWT4</accession>
<gene>
    <name evidence="6" type="ordered locus">Os09g0278300</name>
    <name evidence="7" type="ORF">OsJ_28646</name>
</gene>
<evidence type="ECO:0000256" key="4">
    <source>
        <dbReference type="SAM" id="MobiDB-lite"/>
    </source>
</evidence>
<evidence type="ECO:0000256" key="3">
    <source>
        <dbReference type="PROSITE-ProRule" id="PRU00781"/>
    </source>
</evidence>
<feature type="compositionally biased region" description="Basic and acidic residues" evidence="4">
    <location>
        <begin position="1017"/>
        <end position="1028"/>
    </location>
</feature>
<feature type="region of interest" description="Disordered" evidence="4">
    <location>
        <begin position="274"/>
        <end position="305"/>
    </location>
</feature>
<dbReference type="FunFam" id="3.30.800.10:FF:000008">
    <property type="entry name" value="Putative 1-phosphatidylinositol-3-phosphate 5-kinase FAB1D"/>
    <property type="match status" value="1"/>
</dbReference>
<feature type="region of interest" description="Disordered" evidence="4">
    <location>
        <begin position="1009"/>
        <end position="1028"/>
    </location>
</feature>
<dbReference type="GO" id="GO:0000285">
    <property type="term" value="F:1-phosphatidylinositol-3-phosphate 5-kinase activity"/>
    <property type="evidence" value="ECO:0007669"/>
    <property type="project" value="InterPro"/>
</dbReference>
<evidence type="ECO:0000256" key="2">
    <source>
        <dbReference type="ARBA" id="ARBA00022840"/>
    </source>
</evidence>
<reference evidence="6" key="4">
    <citation type="journal article" date="2007" name="Genome Res.">
        <title>Curated Genome Annotation of Oryza sativa ssp. japonica and Comparative Genome Analysis with Arabidopsis thaliana.</title>
        <authorList>
            <consortium name="The Rice Annotation Project (RAP)"/>
            <person name="Itoh T."/>
            <person name="Tanaka T."/>
            <person name="Barrero R.A."/>
            <person name="Yamasaki C."/>
            <person name="Fujii Y."/>
            <person name="Hilton P.B."/>
            <person name="Antonio B.A."/>
            <person name="Aono H."/>
            <person name="Apweiler R."/>
            <person name="Bruskiewich R."/>
            <person name="Bureau T."/>
            <person name="Burr F."/>
            <person name="Costa de Oliveira A."/>
            <person name="Fuks G."/>
            <person name="Habara T."/>
            <person name="Haberer G."/>
            <person name="Han B."/>
            <person name="Harada E."/>
            <person name="Hiraki A.T."/>
            <person name="Hirochika H."/>
            <person name="Hoen D."/>
            <person name="Hokari H."/>
            <person name="Hosokawa S."/>
            <person name="Hsing Y."/>
            <person name="Ikawa H."/>
            <person name="Ikeo K."/>
            <person name="Imanishi T."/>
            <person name="Ito Y."/>
            <person name="Jaiswal P."/>
            <person name="Kanno M."/>
            <person name="Kawahara Y."/>
            <person name="Kawamura T."/>
            <person name="Kawashima H."/>
            <person name="Khurana J.P."/>
            <person name="Kikuchi S."/>
            <person name="Komatsu S."/>
            <person name="Koyanagi K.O."/>
            <person name="Kubooka H."/>
            <person name="Lieberherr D."/>
            <person name="Lin Y.C."/>
            <person name="Lonsdale D."/>
            <person name="Matsumoto T."/>
            <person name="Matsuya A."/>
            <person name="McCombie W.R."/>
            <person name="Messing J."/>
            <person name="Miyao A."/>
            <person name="Mulder N."/>
            <person name="Nagamura Y."/>
            <person name="Nam J."/>
            <person name="Namiki N."/>
            <person name="Numa H."/>
            <person name="Nurimoto S."/>
            <person name="O'donovan C."/>
            <person name="Ohyanagi H."/>
            <person name="Okido T."/>
            <person name="Oota S."/>
            <person name="Osato N."/>
            <person name="Palmer L.E."/>
            <person name="Quetier F."/>
            <person name="Raghuvanshi S."/>
            <person name="Saichi N."/>
            <person name="Sakai H."/>
            <person name="Sakai Y."/>
            <person name="Sakata K."/>
            <person name="Sakurai T."/>
            <person name="Sato F."/>
            <person name="Sato Y."/>
            <person name="Schoof H."/>
            <person name="Seki M."/>
            <person name="Shibata M."/>
            <person name="Shimizu Y."/>
            <person name="Shinozaki K."/>
            <person name="Shinso Y."/>
            <person name="Singh N.K."/>
            <person name="Smith-White B."/>
            <person name="Takeda J."/>
            <person name="Tanino M."/>
            <person name="Tatusova T."/>
            <person name="Thongjuea S."/>
            <person name="Todokoro F."/>
            <person name="Tsugane M."/>
            <person name="Tyagi A.K."/>
            <person name="Vanavichit A."/>
            <person name="Wang A."/>
            <person name="Wing R.A."/>
            <person name="Yamaguchi K."/>
            <person name="Yamamoto M."/>
            <person name="Yamamoto N."/>
            <person name="Yu Y."/>
            <person name="Zhang H."/>
            <person name="Zhao Q."/>
            <person name="Higo K."/>
            <person name="Burr B."/>
            <person name="Gojobori T."/>
            <person name="Sasaki T."/>
        </authorList>
    </citation>
    <scope>NUCLEOTIDE SEQUENCE</scope>
</reference>
<reference evidence="6" key="3">
    <citation type="journal article" date="2006" name="Nucleic Acids Res.">
        <title>The Rice Annotation Project Database (RAP-DB): hub for Oryza sativa ssp. japonica genome information.</title>
        <authorList>
            <person name="Ohyanagi H."/>
            <person name="Tanaka T."/>
            <person name="Sakai H."/>
            <person name="Shigemoto Y."/>
            <person name="Yamaguchi K."/>
            <person name="Habara T."/>
            <person name="Fujii Y."/>
            <person name="Antonio B.A."/>
            <person name="Nagamura Y."/>
            <person name="Imanishi T."/>
            <person name="Ikeo K."/>
            <person name="Itoh T."/>
            <person name="Gojobori T."/>
            <person name="Sasaki T."/>
        </authorList>
    </citation>
    <scope>NUCLEOTIDE SEQUENCE</scope>
</reference>
<evidence type="ECO:0000259" key="5">
    <source>
        <dbReference type="PROSITE" id="PS51455"/>
    </source>
</evidence>
<dbReference type="CDD" id="cd17300">
    <property type="entry name" value="PIPKc_PIKfyve"/>
    <property type="match status" value="1"/>
</dbReference>
<dbReference type="Gene3D" id="3.30.800.10">
    <property type="entry name" value="Phosphatidylinositol Phosphate Kinase II Beta"/>
    <property type="match status" value="1"/>
</dbReference>
<accession>Q0J2Z7</accession>
<organism evidence="7">
    <name type="scientific">Oryza sativa subsp. japonica</name>
    <name type="common">Rice</name>
    <dbReference type="NCBI Taxonomy" id="39947"/>
    <lineage>
        <taxon>Eukaryota</taxon>
        <taxon>Viridiplantae</taxon>
        <taxon>Streptophyta</taxon>
        <taxon>Embryophyta</taxon>
        <taxon>Tracheophyta</taxon>
        <taxon>Spermatophyta</taxon>
        <taxon>Magnoliopsida</taxon>
        <taxon>Liliopsida</taxon>
        <taxon>Poales</taxon>
        <taxon>Poaceae</taxon>
        <taxon>BOP clade</taxon>
        <taxon>Oryzoideae</taxon>
        <taxon>Oryzeae</taxon>
        <taxon>Oryzinae</taxon>
        <taxon>Oryza</taxon>
        <taxon>Oryza sativa</taxon>
    </lineage>
</organism>
<dbReference type="PANTHER" id="PTHR45748">
    <property type="entry name" value="1-PHOSPHATIDYLINOSITOL 3-PHOSPHATE 5-KINASE-RELATED"/>
    <property type="match status" value="1"/>
</dbReference>
<dbReference type="Gene3D" id="3.50.7.10">
    <property type="entry name" value="GroEL"/>
    <property type="match status" value="1"/>
</dbReference>
<dbReference type="GO" id="GO:0005524">
    <property type="term" value="F:ATP binding"/>
    <property type="evidence" value="ECO:0007669"/>
    <property type="project" value="UniProtKB-UniRule"/>
</dbReference>
<dbReference type="EMBL" id="CM000146">
    <property type="protein sequence ID" value="EAZ44023.1"/>
    <property type="molecule type" value="Genomic_DNA"/>
</dbReference>
<evidence type="ECO:0000313" key="6">
    <source>
        <dbReference type="EMBL" id="BAF24668.1"/>
    </source>
</evidence>
<dbReference type="InterPro" id="IPR027484">
    <property type="entry name" value="PInositol-4-P-5-kinase_N"/>
</dbReference>
<feature type="compositionally biased region" description="Low complexity" evidence="4">
    <location>
        <begin position="287"/>
        <end position="300"/>
    </location>
</feature>
<dbReference type="Proteomes" id="UP000007752">
    <property type="component" value="Chromosome 9"/>
</dbReference>
<dbReference type="Pfam" id="PF01504">
    <property type="entry name" value="PIP5K"/>
    <property type="match status" value="1"/>
</dbReference>
<name>Q0J2Z7_ORYSJ</name>
<evidence type="ECO:0000313" key="7">
    <source>
        <dbReference type="EMBL" id="EAZ44023.1"/>
    </source>
</evidence>
<keyword evidence="3" id="KW-0418">Kinase</keyword>
<dbReference type="InterPro" id="IPR027410">
    <property type="entry name" value="TCP-1-like_intermed_sf"/>
</dbReference>
<dbReference type="PROSITE" id="PS51455">
    <property type="entry name" value="PIPK"/>
    <property type="match status" value="1"/>
</dbReference>
<dbReference type="InterPro" id="IPR027483">
    <property type="entry name" value="PInositol-4-P-4/5-kinase_C_sf"/>
</dbReference>
<reference evidence="7" key="7">
    <citation type="submission" date="2008-12" db="EMBL/GenBank/DDBJ databases">
        <title>Improved gene annotation of the rice (Oryza sativa) genomes.</title>
        <authorList>
            <person name="Wang J."/>
            <person name="Li R."/>
            <person name="Fan W."/>
            <person name="Huang Q."/>
            <person name="Zhang J."/>
            <person name="Zhou Y."/>
            <person name="Hu Y."/>
            <person name="Zi S."/>
            <person name="Li J."/>
            <person name="Ni P."/>
            <person name="Zheng H."/>
            <person name="Zhang Y."/>
            <person name="Zhao M."/>
            <person name="Hao Q."/>
            <person name="McDermott J."/>
            <person name="Samudrala R."/>
            <person name="Kristiansen K."/>
            <person name="Wong G.K.-S."/>
        </authorList>
    </citation>
    <scope>NUCLEOTIDE SEQUENCE</scope>
</reference>
<keyword evidence="3" id="KW-0808">Transferase</keyword>
<dbReference type="EMBL" id="AP008215">
    <property type="protein sequence ID" value="BAF24668.1"/>
    <property type="molecule type" value="Genomic_DNA"/>
</dbReference>
<dbReference type="Gene3D" id="3.30.810.10">
    <property type="entry name" value="2-Layer Sandwich"/>
    <property type="match status" value="1"/>
</dbReference>